<protein>
    <submittedName>
        <fullName evidence="1">Uncharacterized protein</fullName>
    </submittedName>
</protein>
<dbReference type="Proteomes" id="UP000799118">
    <property type="component" value="Unassembled WGS sequence"/>
</dbReference>
<organism evidence="1 2">
    <name type="scientific">Gymnopus androsaceus JB14</name>
    <dbReference type="NCBI Taxonomy" id="1447944"/>
    <lineage>
        <taxon>Eukaryota</taxon>
        <taxon>Fungi</taxon>
        <taxon>Dikarya</taxon>
        <taxon>Basidiomycota</taxon>
        <taxon>Agaricomycotina</taxon>
        <taxon>Agaricomycetes</taxon>
        <taxon>Agaricomycetidae</taxon>
        <taxon>Agaricales</taxon>
        <taxon>Marasmiineae</taxon>
        <taxon>Omphalotaceae</taxon>
        <taxon>Gymnopus</taxon>
    </lineage>
</organism>
<accession>A0A6A4GJG9</accession>
<name>A0A6A4GJG9_9AGAR</name>
<keyword evidence="2" id="KW-1185">Reference proteome</keyword>
<reference evidence="1" key="1">
    <citation type="journal article" date="2019" name="Environ. Microbiol.">
        <title>Fungal ecological strategies reflected in gene transcription - a case study of two litter decomposers.</title>
        <authorList>
            <person name="Barbi F."/>
            <person name="Kohler A."/>
            <person name="Barry K."/>
            <person name="Baskaran P."/>
            <person name="Daum C."/>
            <person name="Fauchery L."/>
            <person name="Ihrmark K."/>
            <person name="Kuo A."/>
            <person name="LaButti K."/>
            <person name="Lipzen A."/>
            <person name="Morin E."/>
            <person name="Grigoriev I.V."/>
            <person name="Henrissat B."/>
            <person name="Lindahl B."/>
            <person name="Martin F."/>
        </authorList>
    </citation>
    <scope>NUCLEOTIDE SEQUENCE</scope>
    <source>
        <strain evidence="1">JB14</strain>
    </source>
</reference>
<proteinExistence type="predicted"/>
<gene>
    <name evidence="1" type="ORF">BT96DRAFT_595630</name>
</gene>
<evidence type="ECO:0000313" key="2">
    <source>
        <dbReference type="Proteomes" id="UP000799118"/>
    </source>
</evidence>
<dbReference type="AlphaFoldDB" id="A0A6A4GJG9"/>
<dbReference type="EMBL" id="ML769989">
    <property type="protein sequence ID" value="KAE9385405.1"/>
    <property type="molecule type" value="Genomic_DNA"/>
</dbReference>
<sequence length="120" mass="13627">MCSVQSAPLIQRYLVSLVKRILFIQRRCSLSSEKYFCHVPMKKLLLCNDHCLSLNSLADISDYNLSWCGNIRMSRDFRPIKSVPGIVNHCNFDVPSAATTTAYTRIDSDAELVNDIIDLK</sequence>
<evidence type="ECO:0000313" key="1">
    <source>
        <dbReference type="EMBL" id="KAE9385405.1"/>
    </source>
</evidence>